<feature type="transmembrane region" description="Helical" evidence="10">
    <location>
        <begin position="232"/>
        <end position="253"/>
    </location>
</feature>
<evidence type="ECO:0000256" key="9">
    <source>
        <dbReference type="ARBA" id="ARBA00023136"/>
    </source>
</evidence>
<evidence type="ECO:0000256" key="4">
    <source>
        <dbReference type="ARBA" id="ARBA00012483"/>
    </source>
</evidence>
<dbReference type="Pfam" id="PF25333">
    <property type="entry name" value="DUF2921_N"/>
    <property type="match status" value="1"/>
</dbReference>
<feature type="domain" description="SWEET-like" evidence="11">
    <location>
        <begin position="317"/>
        <end position="433"/>
    </location>
</feature>
<feature type="transmembrane region" description="Helical" evidence="10">
    <location>
        <begin position="259"/>
        <end position="280"/>
    </location>
</feature>
<keyword evidence="6 10" id="KW-0812">Transmembrane</keyword>
<accession>A0A5J5BL34</accession>
<evidence type="ECO:0000256" key="5">
    <source>
        <dbReference type="ARBA" id="ARBA00022679"/>
    </source>
</evidence>
<dbReference type="Proteomes" id="UP000325577">
    <property type="component" value="Linkage Group LG12"/>
</dbReference>
<evidence type="ECO:0000259" key="11">
    <source>
        <dbReference type="Pfam" id="PF11145"/>
    </source>
</evidence>
<evidence type="ECO:0000256" key="6">
    <source>
        <dbReference type="ARBA" id="ARBA00022692"/>
    </source>
</evidence>
<evidence type="ECO:0000313" key="13">
    <source>
        <dbReference type="EMBL" id="KAA8541861.1"/>
    </source>
</evidence>
<evidence type="ECO:0000256" key="7">
    <source>
        <dbReference type="ARBA" id="ARBA00022786"/>
    </source>
</evidence>
<reference evidence="13 14" key="1">
    <citation type="submission" date="2019-09" db="EMBL/GenBank/DDBJ databases">
        <title>A chromosome-level genome assembly of the Chinese tupelo Nyssa sinensis.</title>
        <authorList>
            <person name="Yang X."/>
            <person name="Kang M."/>
            <person name="Yang Y."/>
            <person name="Xiong H."/>
            <person name="Wang M."/>
            <person name="Zhang Z."/>
            <person name="Wang Z."/>
            <person name="Wu H."/>
            <person name="Ma T."/>
            <person name="Liu J."/>
            <person name="Xi Z."/>
        </authorList>
    </citation>
    <scope>NUCLEOTIDE SEQUENCE [LARGE SCALE GENOMIC DNA]</scope>
    <source>
        <strain evidence="13">J267</strain>
        <tissue evidence="13">Leaf</tissue>
    </source>
</reference>
<feature type="domain" description="SWEET-like" evidence="11">
    <location>
        <begin position="221"/>
        <end position="287"/>
    </location>
</feature>
<evidence type="ECO:0000256" key="8">
    <source>
        <dbReference type="ARBA" id="ARBA00022989"/>
    </source>
</evidence>
<comment type="pathway">
    <text evidence="3">Protein modification; protein ubiquitination.</text>
</comment>
<protein>
    <recommendedName>
        <fullName evidence="4">RING-type E3 ubiquitin transferase</fullName>
        <ecNumber evidence="4">2.3.2.27</ecNumber>
    </recommendedName>
</protein>
<dbReference type="EMBL" id="CM018035">
    <property type="protein sequence ID" value="KAA8541861.1"/>
    <property type="molecule type" value="Genomic_DNA"/>
</dbReference>
<dbReference type="OrthoDB" id="618601at2759"/>
<evidence type="ECO:0000256" key="1">
    <source>
        <dbReference type="ARBA" id="ARBA00000900"/>
    </source>
</evidence>
<organism evidence="13 14">
    <name type="scientific">Nyssa sinensis</name>
    <dbReference type="NCBI Taxonomy" id="561372"/>
    <lineage>
        <taxon>Eukaryota</taxon>
        <taxon>Viridiplantae</taxon>
        <taxon>Streptophyta</taxon>
        <taxon>Embryophyta</taxon>
        <taxon>Tracheophyta</taxon>
        <taxon>Spermatophyta</taxon>
        <taxon>Magnoliopsida</taxon>
        <taxon>eudicotyledons</taxon>
        <taxon>Gunneridae</taxon>
        <taxon>Pentapetalae</taxon>
        <taxon>asterids</taxon>
        <taxon>Cornales</taxon>
        <taxon>Nyssaceae</taxon>
        <taxon>Nyssa</taxon>
    </lineage>
</organism>
<comment type="subcellular location">
    <subcellularLocation>
        <location evidence="2">Endomembrane system</location>
        <topology evidence="2">Multi-pass membrane protein</topology>
    </subcellularLocation>
</comment>
<keyword evidence="8 10" id="KW-1133">Transmembrane helix</keyword>
<name>A0A5J5BL34_9ASTE</name>
<keyword evidence="9 10" id="KW-0472">Membrane</keyword>
<dbReference type="GO" id="GO:0012505">
    <property type="term" value="C:endomembrane system"/>
    <property type="evidence" value="ECO:0007669"/>
    <property type="project" value="UniProtKB-SubCell"/>
</dbReference>
<proteinExistence type="predicted"/>
<keyword evidence="7" id="KW-0833">Ubl conjugation pathway</keyword>
<dbReference type="PANTHER" id="PTHR33389:SF26">
    <property type="match status" value="1"/>
</dbReference>
<dbReference type="AlphaFoldDB" id="A0A5J5BL34"/>
<dbReference type="Pfam" id="PF11145">
    <property type="entry name" value="DUF2921"/>
    <property type="match status" value="2"/>
</dbReference>
<gene>
    <name evidence="13" type="ORF">F0562_023013</name>
</gene>
<comment type="catalytic activity">
    <reaction evidence="1">
        <text>S-ubiquitinyl-[E2 ubiquitin-conjugating enzyme]-L-cysteine + [acceptor protein]-L-lysine = [E2 ubiquitin-conjugating enzyme]-L-cysteine + N(6)-ubiquitinyl-[acceptor protein]-L-lysine.</text>
        <dbReference type="EC" id="2.3.2.27"/>
    </reaction>
</comment>
<keyword evidence="5" id="KW-0808">Transferase</keyword>
<sequence length="471" mass="53624">MASTLLKKNTNFRLGILVKKLFLKYPAVGDPSNRTSLSLLSEELCFDVNALPVPDPLLYTQPPQTFVKFQVFSLGPLFGRCWPHLSHSCEVEVTDCHVNPDSSKHRLPLNISAHLTLDGNSYSHLSELFLEGLYDPLGGRMYLIGCRNVPESQKSIYSKMKLESKMDCLIQVKIEYSSRTVRWLVNPTAKVSIASQRNEDDPLYFGPINLRTFSIPHKDNSREIIFRQNFEAIYRILMLLASIACVQSQLFYIRKKADVIPFISLVMLGVQALGFSLPIITDATILFRWKEYEHPETRSLRVGCADKPLTLTHNPGDKRVFLSTLIIHMVGFLVVLIIHNMKVGDSVHVRTNQKLPEWVTELDKYMGLIQDFLLLPQVIGNVIWQIQVKPLSKVYYIGFTALRLLLHGYNYLRDPVFSPHFHKYDSNTSSAFFTKFEGGVDNDDFGCFGNHGPCPAEVDVKLWQARLNVEA</sequence>
<evidence type="ECO:0000256" key="3">
    <source>
        <dbReference type="ARBA" id="ARBA00004906"/>
    </source>
</evidence>
<dbReference type="EC" id="2.3.2.27" evidence="4"/>
<evidence type="ECO:0000313" key="14">
    <source>
        <dbReference type="Proteomes" id="UP000325577"/>
    </source>
</evidence>
<dbReference type="PANTHER" id="PTHR33389">
    <property type="entry name" value="FAMILY PROTEIN, PUTATIVE (DUF2921)-RELATED"/>
    <property type="match status" value="1"/>
</dbReference>
<feature type="domain" description="DUF2921" evidence="12">
    <location>
        <begin position="59"/>
        <end position="208"/>
    </location>
</feature>
<evidence type="ECO:0000256" key="2">
    <source>
        <dbReference type="ARBA" id="ARBA00004127"/>
    </source>
</evidence>
<evidence type="ECO:0000259" key="12">
    <source>
        <dbReference type="Pfam" id="PF25333"/>
    </source>
</evidence>
<keyword evidence="14" id="KW-1185">Reference proteome</keyword>
<feature type="transmembrane region" description="Helical" evidence="10">
    <location>
        <begin position="320"/>
        <end position="339"/>
    </location>
</feature>
<dbReference type="InterPro" id="IPR021319">
    <property type="entry name" value="DUF2921"/>
</dbReference>
<dbReference type="GO" id="GO:0061630">
    <property type="term" value="F:ubiquitin protein ligase activity"/>
    <property type="evidence" value="ECO:0007669"/>
    <property type="project" value="UniProtKB-EC"/>
</dbReference>
<evidence type="ECO:0000256" key="10">
    <source>
        <dbReference type="SAM" id="Phobius"/>
    </source>
</evidence>
<dbReference type="InterPro" id="IPR057425">
    <property type="entry name" value="DUF2921_N"/>
</dbReference>